<gene>
    <name evidence="3" type="ORF">JKP88DRAFT_220266</name>
    <name evidence="2" type="ORF">JKP88DRAFT_240231</name>
</gene>
<organism evidence="2 4">
    <name type="scientific">Tribonema minus</name>
    <dbReference type="NCBI Taxonomy" id="303371"/>
    <lineage>
        <taxon>Eukaryota</taxon>
        <taxon>Sar</taxon>
        <taxon>Stramenopiles</taxon>
        <taxon>Ochrophyta</taxon>
        <taxon>PX clade</taxon>
        <taxon>Xanthophyceae</taxon>
        <taxon>Tribonematales</taxon>
        <taxon>Tribonemataceae</taxon>
        <taxon>Tribonema</taxon>
    </lineage>
</organism>
<proteinExistence type="predicted"/>
<accession>A0A835YQC2</accession>
<reference evidence="2" key="1">
    <citation type="submission" date="2021-02" db="EMBL/GenBank/DDBJ databases">
        <title>First Annotated Genome of the Yellow-green Alga Tribonema minus.</title>
        <authorList>
            <person name="Mahan K.M."/>
        </authorList>
    </citation>
    <scope>NUCLEOTIDE SEQUENCE</scope>
    <source>
        <strain evidence="2">UTEX B ZZ1240</strain>
    </source>
</reference>
<sequence length="124" mass="13040">MVVRLLALVAQCQHVGGAYSSRASCLLVSLSVTALGHVLFCNNVVATPARRATVFLRLVGGGGLLVYAICPCYLRVSAVVDDSRACIAFCSSIACVVSRAPHMSAHMSAWLSTCGVEEPCRGRL</sequence>
<evidence type="ECO:0000313" key="4">
    <source>
        <dbReference type="Proteomes" id="UP000664859"/>
    </source>
</evidence>
<dbReference type="AlphaFoldDB" id="A0A835YQC2"/>
<protein>
    <submittedName>
        <fullName evidence="2">Uncharacterized protein</fullName>
    </submittedName>
</protein>
<evidence type="ECO:0000313" key="3">
    <source>
        <dbReference type="EMBL" id="KAG5183790.1"/>
    </source>
</evidence>
<keyword evidence="4" id="KW-1185">Reference proteome</keyword>
<feature type="signal peptide" evidence="1">
    <location>
        <begin position="1"/>
        <end position="17"/>
    </location>
</feature>
<dbReference type="EMBL" id="JAFCMP010000190">
    <property type="protein sequence ID" value="KAG5183790.1"/>
    <property type="molecule type" value="Genomic_DNA"/>
</dbReference>
<dbReference type="EMBL" id="JAFCMP010000461">
    <property type="protein sequence ID" value="KAG5179475.1"/>
    <property type="molecule type" value="Genomic_DNA"/>
</dbReference>
<feature type="chain" id="PRO_5036418136" evidence="1">
    <location>
        <begin position="18"/>
        <end position="124"/>
    </location>
</feature>
<evidence type="ECO:0000256" key="1">
    <source>
        <dbReference type="SAM" id="SignalP"/>
    </source>
</evidence>
<keyword evidence="1" id="KW-0732">Signal</keyword>
<evidence type="ECO:0000313" key="2">
    <source>
        <dbReference type="EMBL" id="KAG5179475.1"/>
    </source>
</evidence>
<dbReference type="Proteomes" id="UP000664859">
    <property type="component" value="Unassembled WGS sequence"/>
</dbReference>
<comment type="caution">
    <text evidence="2">The sequence shown here is derived from an EMBL/GenBank/DDBJ whole genome shotgun (WGS) entry which is preliminary data.</text>
</comment>
<name>A0A835YQC2_9STRA</name>